<feature type="compositionally biased region" description="Polar residues" evidence="7">
    <location>
        <begin position="33"/>
        <end position="62"/>
    </location>
</feature>
<reference evidence="9 10" key="1">
    <citation type="submission" date="2018-10" db="EMBL/GenBank/DDBJ databases">
        <title>Draft genome of Fastidiocella sp. strain 375T, a bacterium isolated from a karstic cave dripping water.</title>
        <authorList>
            <person name="Coelho C."/>
            <person name="Verissimo A."/>
            <person name="Tiago I."/>
        </authorList>
    </citation>
    <scope>NUCLEOTIDE SEQUENCE [LARGE SCALE GENOMIC DNA]</scope>
    <source>
        <strain evidence="9 10">CAVE-375</strain>
    </source>
</reference>
<comment type="similarity">
    <text evidence="1">Belongs to the N(4)/N(6)-methyltransferase family.</text>
</comment>
<evidence type="ECO:0000259" key="8">
    <source>
        <dbReference type="Pfam" id="PF01555"/>
    </source>
</evidence>
<evidence type="ECO:0000313" key="10">
    <source>
        <dbReference type="Proteomes" id="UP000290682"/>
    </source>
</evidence>
<evidence type="ECO:0000256" key="4">
    <source>
        <dbReference type="ARBA" id="ARBA00022679"/>
    </source>
</evidence>
<keyword evidence="3" id="KW-0489">Methyltransferase</keyword>
<evidence type="ECO:0000256" key="2">
    <source>
        <dbReference type="ARBA" id="ARBA00011900"/>
    </source>
</evidence>
<dbReference type="InterPro" id="IPR002941">
    <property type="entry name" value="DNA_methylase_N4/N6"/>
</dbReference>
<comment type="catalytic activity">
    <reaction evidence="6">
        <text>a 2'-deoxyadenosine in DNA + S-adenosyl-L-methionine = an N(6)-methyl-2'-deoxyadenosine in DNA + S-adenosyl-L-homocysteine + H(+)</text>
        <dbReference type="Rhea" id="RHEA:15197"/>
        <dbReference type="Rhea" id="RHEA-COMP:12418"/>
        <dbReference type="Rhea" id="RHEA-COMP:12419"/>
        <dbReference type="ChEBI" id="CHEBI:15378"/>
        <dbReference type="ChEBI" id="CHEBI:57856"/>
        <dbReference type="ChEBI" id="CHEBI:59789"/>
        <dbReference type="ChEBI" id="CHEBI:90615"/>
        <dbReference type="ChEBI" id="CHEBI:90616"/>
        <dbReference type="EC" id="2.1.1.72"/>
    </reaction>
</comment>
<evidence type="ECO:0000313" key="9">
    <source>
        <dbReference type="EMBL" id="RXZ42474.1"/>
    </source>
</evidence>
<evidence type="ECO:0000256" key="1">
    <source>
        <dbReference type="ARBA" id="ARBA00006594"/>
    </source>
</evidence>
<dbReference type="EMBL" id="REGR01000014">
    <property type="protein sequence ID" value="RXZ42474.1"/>
    <property type="molecule type" value="Genomic_DNA"/>
</dbReference>
<evidence type="ECO:0000256" key="5">
    <source>
        <dbReference type="ARBA" id="ARBA00022691"/>
    </source>
</evidence>
<keyword evidence="5" id="KW-0949">S-adenosyl-L-methionine</keyword>
<evidence type="ECO:0000256" key="6">
    <source>
        <dbReference type="ARBA" id="ARBA00047942"/>
    </source>
</evidence>
<accession>A0ABY0FDM4</accession>
<feature type="region of interest" description="Disordered" evidence="7">
    <location>
        <begin position="32"/>
        <end position="70"/>
    </location>
</feature>
<dbReference type="Proteomes" id="UP000290682">
    <property type="component" value="Unassembled WGS sequence"/>
</dbReference>
<dbReference type="RefSeq" id="WP_129213273.1">
    <property type="nucleotide sequence ID" value="NZ_REGR01000014.1"/>
</dbReference>
<gene>
    <name evidence="9" type="ORF">EBB06_11225</name>
</gene>
<protein>
    <recommendedName>
        <fullName evidence="2">site-specific DNA-methyltransferase (adenine-specific)</fullName>
        <ecNumber evidence="2">2.1.1.72</ecNumber>
    </recommendedName>
</protein>
<keyword evidence="4" id="KW-0808">Transferase</keyword>
<name>A0ABY0FDM4_9NEIS</name>
<sequence length="588" mass="66734">MPTLTWVGKDKVVNHHHDVPFRVLNKQYRFSAHSPQPTAHSPQPTAHSPQPTAHSPQPSQTPRGDAGNRIIHGDNLEALKSLLPEFEGRVKCIYIDPPYNTGNEGWVYNDAVNDPKIKKWLGQVVGKEGEDLSRHDKWLCMMYPRLKLLHRLLRSDGVLFASIDRNEMATCKLMLEEIFGADNWVGEIAWRNVTDNNPTNISLEHEYVLCFAKSKSLLNPAWKSPYLDAKERLIELGQRLASEHTDKKRLQAAYTKWFREHKAEIWPFQDYKFIDCDGIYTGSRSVHNPGKEGYRYDVFHPVTKKTCKQPLMGYRFPYETMQELLSADRILFGEDETKLIELKLYVKGYKAKLSSVIELDGRTGTNELKGIFSESNRPFDYPKPSVLLEELLGFVTDPDDIVLDSFSGSGTTGHAVLKLNAQDGGQRRFILIETMDYAETITAERVRRVMNGYGEGNKAVAGLGGGFDYYTVGEPIFLPDEHLNETVGVAVLRDYVAYTEGIPADLRTALDNPYSPYLLGLGREAAWLFYYEADRATTLDLDFLVGLKFGAAKPDHAIVYADRCLLDKAFMARHGITFKKIPRDITRF</sequence>
<comment type="caution">
    <text evidence="9">The sequence shown here is derived from an EMBL/GenBank/DDBJ whole genome shotgun (WGS) entry which is preliminary data.</text>
</comment>
<organism evidence="9 10">
    <name type="scientific">Crenobacter cavernae</name>
    <dbReference type="NCBI Taxonomy" id="2290923"/>
    <lineage>
        <taxon>Bacteria</taxon>
        <taxon>Pseudomonadati</taxon>
        <taxon>Pseudomonadota</taxon>
        <taxon>Betaproteobacteria</taxon>
        <taxon>Neisseriales</taxon>
        <taxon>Neisseriaceae</taxon>
        <taxon>Crenobacter</taxon>
    </lineage>
</organism>
<dbReference type="InterPro" id="IPR002295">
    <property type="entry name" value="N4/N6-MTase_EcoPI_Mod-like"/>
</dbReference>
<dbReference type="PRINTS" id="PR00506">
    <property type="entry name" value="D21N6MTFRASE"/>
</dbReference>
<dbReference type="PROSITE" id="PS00092">
    <property type="entry name" value="N6_MTASE"/>
    <property type="match status" value="1"/>
</dbReference>
<evidence type="ECO:0000256" key="3">
    <source>
        <dbReference type="ARBA" id="ARBA00022603"/>
    </source>
</evidence>
<keyword evidence="10" id="KW-1185">Reference proteome</keyword>
<proteinExistence type="inferred from homology"/>
<dbReference type="SUPFAM" id="SSF53335">
    <property type="entry name" value="S-adenosyl-L-methionine-dependent methyltransferases"/>
    <property type="match status" value="1"/>
</dbReference>
<dbReference type="Gene3D" id="3.40.50.150">
    <property type="entry name" value="Vaccinia Virus protein VP39"/>
    <property type="match status" value="1"/>
</dbReference>
<dbReference type="InterPro" id="IPR029063">
    <property type="entry name" value="SAM-dependent_MTases_sf"/>
</dbReference>
<feature type="domain" description="DNA methylase N-4/N-6" evidence="8">
    <location>
        <begin position="90"/>
        <end position="441"/>
    </location>
</feature>
<dbReference type="Pfam" id="PF01555">
    <property type="entry name" value="N6_N4_Mtase"/>
    <property type="match status" value="1"/>
</dbReference>
<dbReference type="InterPro" id="IPR002052">
    <property type="entry name" value="DNA_methylase_N6_adenine_CS"/>
</dbReference>
<evidence type="ECO:0000256" key="7">
    <source>
        <dbReference type="SAM" id="MobiDB-lite"/>
    </source>
</evidence>
<dbReference type="EC" id="2.1.1.72" evidence="2"/>